<dbReference type="EMBL" id="JJMU01000023">
    <property type="protein sequence ID" value="KGE14766.1"/>
    <property type="molecule type" value="Genomic_DNA"/>
</dbReference>
<evidence type="ECO:0000313" key="2">
    <source>
        <dbReference type="EMBL" id="KGE14766.1"/>
    </source>
</evidence>
<dbReference type="Proteomes" id="UP000031802">
    <property type="component" value="Unassembled WGS sequence"/>
</dbReference>
<dbReference type="PROSITE" id="PS51257">
    <property type="entry name" value="PROKAR_LIPOPROTEIN"/>
    <property type="match status" value="1"/>
</dbReference>
<proteinExistence type="predicted"/>
<keyword evidence="3" id="KW-1185">Reference proteome</keyword>
<dbReference type="RefSeq" id="WP_037497149.1">
    <property type="nucleotide sequence ID" value="NZ_JJMU01000023.1"/>
</dbReference>
<keyword evidence="1" id="KW-0732">Signal</keyword>
<reference evidence="3" key="1">
    <citation type="submission" date="2014-04" db="EMBL/GenBank/DDBJ databases">
        <title>Whole-Genome optical mapping and complete genome sequence of Sphingobacterium deserti sp. nov., a new spaces isolated from desert in the west of China.</title>
        <authorList>
            <person name="Teng C."/>
            <person name="Zhou Z."/>
            <person name="Li X."/>
            <person name="Chen M."/>
            <person name="Lin M."/>
            <person name="Wang L."/>
            <person name="Su S."/>
            <person name="Zhang C."/>
            <person name="Zhang W."/>
        </authorList>
    </citation>
    <scope>NUCLEOTIDE SEQUENCE [LARGE SCALE GENOMIC DNA]</scope>
    <source>
        <strain evidence="3">ACCC05744</strain>
    </source>
</reference>
<evidence type="ECO:0000313" key="3">
    <source>
        <dbReference type="Proteomes" id="UP000031802"/>
    </source>
</evidence>
<accession>A0A0B8T1X5</accession>
<dbReference type="AlphaFoldDB" id="A0A0B8T1X5"/>
<name>A0A0B8T1X5_9SPHI</name>
<dbReference type="PATRIC" id="fig|1229276.3.peg.1488"/>
<sequence>MKVLQWYILPVFFLFGCQLFAQETEGNKVSDDIQIDVKSVNLNAETDTLTVELFLISYQMDQREFKLNTYATQVLDEKGEQHLYTLMKMGRVTINIADKQNYLHYLFEENVPVPLTIKYADWTGEKPKKLLLVFEDSGEDGKFITQEVEL</sequence>
<feature type="signal peptide" evidence="1">
    <location>
        <begin position="1"/>
        <end position="21"/>
    </location>
</feature>
<organism evidence="2 3">
    <name type="scientific">Sphingobacterium deserti</name>
    <dbReference type="NCBI Taxonomy" id="1229276"/>
    <lineage>
        <taxon>Bacteria</taxon>
        <taxon>Pseudomonadati</taxon>
        <taxon>Bacteroidota</taxon>
        <taxon>Sphingobacteriia</taxon>
        <taxon>Sphingobacteriales</taxon>
        <taxon>Sphingobacteriaceae</taxon>
        <taxon>Sphingobacterium</taxon>
    </lineage>
</organism>
<protein>
    <submittedName>
        <fullName evidence="2">Uncharacterized protein</fullName>
    </submittedName>
</protein>
<comment type="caution">
    <text evidence="2">The sequence shown here is derived from an EMBL/GenBank/DDBJ whole genome shotgun (WGS) entry which is preliminary data.</text>
</comment>
<evidence type="ECO:0000256" key="1">
    <source>
        <dbReference type="SAM" id="SignalP"/>
    </source>
</evidence>
<feature type="chain" id="PRO_5002124005" evidence="1">
    <location>
        <begin position="22"/>
        <end position="150"/>
    </location>
</feature>
<reference evidence="2 3" key="2">
    <citation type="journal article" date="2015" name="PLoS ONE">
        <title>Whole-Genome Optical Mapping and Finished Genome Sequence of Sphingobacterium deserti sp. nov., a New Species Isolated from the Western Desert of China.</title>
        <authorList>
            <person name="Teng C."/>
            <person name="Zhou Z."/>
            <person name="Molnar I."/>
            <person name="Li X."/>
            <person name="Tang R."/>
            <person name="Chen M."/>
            <person name="Wang L."/>
            <person name="Su S."/>
            <person name="Zhang W."/>
            <person name="Lin M."/>
        </authorList>
    </citation>
    <scope>NUCLEOTIDE SEQUENCE [LARGE SCALE GENOMIC DNA]</scope>
    <source>
        <strain evidence="3">ACCC05744</strain>
    </source>
</reference>
<gene>
    <name evidence="2" type="ORF">DI53_1440</name>
</gene>
<dbReference type="STRING" id="1229276.DI53_1440"/>